<sequence length="53" mass="6394">MNIEFINEVRALMKRDRQSAIRFRHDSFLRKHCVQAALNKRRSIRELMAIYGC</sequence>
<protein>
    <submittedName>
        <fullName evidence="1">Uncharacterized protein</fullName>
    </submittedName>
</protein>
<dbReference type="EMBL" id="NITZ01000038">
    <property type="protein sequence ID" value="PHM46562.1"/>
    <property type="molecule type" value="Genomic_DNA"/>
</dbReference>
<comment type="caution">
    <text evidence="1">The sequence shown here is derived from an EMBL/GenBank/DDBJ whole genome shotgun (WGS) entry which is preliminary data.</text>
</comment>
<reference evidence="1 2" key="1">
    <citation type="journal article" date="2017" name="Nat. Microbiol.">
        <title>Natural product diversity associated with the nematode symbionts Photorhabdus and Xenorhabdus.</title>
        <authorList>
            <person name="Tobias N.J."/>
            <person name="Wolff H."/>
            <person name="Djahanschiri B."/>
            <person name="Grundmann F."/>
            <person name="Kronenwerth M."/>
            <person name="Shi Y.M."/>
            <person name="Simonyi S."/>
            <person name="Grun P."/>
            <person name="Shapiro-Ilan D."/>
            <person name="Pidot S.J."/>
            <person name="Stinear T.P."/>
            <person name="Ebersberger I."/>
            <person name="Bode H.B."/>
        </authorList>
    </citation>
    <scope>NUCLEOTIDE SEQUENCE [LARGE SCALE GENOMIC DNA]</scope>
    <source>
        <strain evidence="1 2">DSM 17902</strain>
    </source>
</reference>
<dbReference type="RefSeq" id="WP_167386027.1">
    <property type="nucleotide sequence ID" value="NZ_CAWNQI010000071.1"/>
</dbReference>
<accession>A0A2D0JJV1</accession>
<evidence type="ECO:0000313" key="1">
    <source>
        <dbReference type="EMBL" id="PHM46562.1"/>
    </source>
</evidence>
<gene>
    <name evidence="1" type="ORF">Xmir_04127</name>
</gene>
<keyword evidence="2" id="KW-1185">Reference proteome</keyword>
<organism evidence="1 2">
    <name type="scientific">Xenorhabdus miraniensis</name>
    <dbReference type="NCBI Taxonomy" id="351674"/>
    <lineage>
        <taxon>Bacteria</taxon>
        <taxon>Pseudomonadati</taxon>
        <taxon>Pseudomonadota</taxon>
        <taxon>Gammaproteobacteria</taxon>
        <taxon>Enterobacterales</taxon>
        <taxon>Morganellaceae</taxon>
        <taxon>Xenorhabdus</taxon>
    </lineage>
</organism>
<proteinExistence type="predicted"/>
<dbReference type="Proteomes" id="UP000221980">
    <property type="component" value="Unassembled WGS sequence"/>
</dbReference>
<dbReference type="AlphaFoldDB" id="A0A2D0JJV1"/>
<evidence type="ECO:0000313" key="2">
    <source>
        <dbReference type="Proteomes" id="UP000221980"/>
    </source>
</evidence>
<name>A0A2D0JJV1_9GAMM</name>